<dbReference type="GO" id="GO:0051301">
    <property type="term" value="P:cell division"/>
    <property type="evidence" value="ECO:0007669"/>
    <property type="project" value="UniProtKB-KW"/>
</dbReference>
<comment type="similarity">
    <text evidence="1">Belongs to the cyclin family. Cyclin D subfamily.</text>
</comment>
<dbReference type="SMART" id="SM00385">
    <property type="entry name" value="CYCLIN"/>
    <property type="match status" value="1"/>
</dbReference>
<keyword evidence="8" id="KW-1185">Reference proteome</keyword>
<dbReference type="PROSITE" id="PS00292">
    <property type="entry name" value="CYCLINS"/>
    <property type="match status" value="1"/>
</dbReference>
<evidence type="ECO:0000313" key="8">
    <source>
        <dbReference type="Proteomes" id="UP000655225"/>
    </source>
</evidence>
<keyword evidence="3 5" id="KW-0195">Cyclin</keyword>
<dbReference type="EMBL" id="JABCRI010000002">
    <property type="protein sequence ID" value="KAF8410218.1"/>
    <property type="molecule type" value="Genomic_DNA"/>
</dbReference>
<evidence type="ECO:0000313" key="7">
    <source>
        <dbReference type="EMBL" id="KAF8410218.1"/>
    </source>
</evidence>
<dbReference type="CDD" id="cd20544">
    <property type="entry name" value="CYCLIN_AtCycD-like_rpt2"/>
    <property type="match status" value="1"/>
</dbReference>
<evidence type="ECO:0000256" key="1">
    <source>
        <dbReference type="ARBA" id="ARBA00009065"/>
    </source>
</evidence>
<accession>A0A835DN15</accession>
<feature type="domain" description="Cyclin-like" evidence="6">
    <location>
        <begin position="93"/>
        <end position="179"/>
    </location>
</feature>
<gene>
    <name evidence="7" type="ORF">HHK36_002741</name>
</gene>
<organism evidence="7 8">
    <name type="scientific">Tetracentron sinense</name>
    <name type="common">Spur-leaf</name>
    <dbReference type="NCBI Taxonomy" id="13715"/>
    <lineage>
        <taxon>Eukaryota</taxon>
        <taxon>Viridiplantae</taxon>
        <taxon>Streptophyta</taxon>
        <taxon>Embryophyta</taxon>
        <taxon>Tracheophyta</taxon>
        <taxon>Spermatophyta</taxon>
        <taxon>Magnoliopsida</taxon>
        <taxon>Trochodendrales</taxon>
        <taxon>Trochodendraceae</taxon>
        <taxon>Tetracentron</taxon>
    </lineage>
</organism>
<dbReference type="InterPro" id="IPR036915">
    <property type="entry name" value="Cyclin-like_sf"/>
</dbReference>
<dbReference type="CDD" id="cd20543">
    <property type="entry name" value="CYCLIN_AtCycD-like_rpt1"/>
    <property type="match status" value="1"/>
</dbReference>
<dbReference type="InterPro" id="IPR006671">
    <property type="entry name" value="Cyclin_N"/>
</dbReference>
<dbReference type="Pfam" id="PF00134">
    <property type="entry name" value="Cyclin_N"/>
    <property type="match status" value="1"/>
</dbReference>
<dbReference type="InterPro" id="IPR039361">
    <property type="entry name" value="Cyclin"/>
</dbReference>
<dbReference type="InterPro" id="IPR013763">
    <property type="entry name" value="Cyclin-like_dom"/>
</dbReference>
<keyword evidence="4" id="KW-0131">Cell cycle</keyword>
<evidence type="ECO:0000259" key="6">
    <source>
        <dbReference type="SMART" id="SM00385"/>
    </source>
</evidence>
<dbReference type="FunFam" id="1.10.472.10:FF:000069">
    <property type="entry name" value="Cyclin-D5-1"/>
    <property type="match status" value="1"/>
</dbReference>
<protein>
    <recommendedName>
        <fullName evidence="6">Cyclin-like domain-containing protein</fullName>
    </recommendedName>
</protein>
<evidence type="ECO:0000256" key="4">
    <source>
        <dbReference type="ARBA" id="ARBA00023306"/>
    </source>
</evidence>
<reference evidence="7 8" key="1">
    <citation type="submission" date="2020-04" db="EMBL/GenBank/DDBJ databases">
        <title>Plant Genome Project.</title>
        <authorList>
            <person name="Zhang R.-G."/>
        </authorList>
    </citation>
    <scope>NUCLEOTIDE SEQUENCE [LARGE SCALE GENOMIC DNA]</scope>
    <source>
        <strain evidence="7">YNK0</strain>
        <tissue evidence="7">Leaf</tissue>
    </source>
</reference>
<proteinExistence type="inferred from homology"/>
<dbReference type="OrthoDB" id="306099at2759"/>
<dbReference type="PANTHER" id="PTHR10177">
    <property type="entry name" value="CYCLINS"/>
    <property type="match status" value="1"/>
</dbReference>
<name>A0A835DN15_TETSI</name>
<dbReference type="Gene3D" id="1.10.472.10">
    <property type="entry name" value="Cyclin-like"/>
    <property type="match status" value="2"/>
</dbReference>
<dbReference type="SUPFAM" id="SSF47954">
    <property type="entry name" value="Cyclin-like"/>
    <property type="match status" value="1"/>
</dbReference>
<dbReference type="OMA" id="HKSWLEC"/>
<dbReference type="AlphaFoldDB" id="A0A835DN15"/>
<dbReference type="Proteomes" id="UP000655225">
    <property type="component" value="Unassembled WGS sequence"/>
</dbReference>
<comment type="caution">
    <text evidence="7">The sequence shown here is derived from an EMBL/GenBank/DDBJ whole genome shotgun (WGS) entry which is preliminary data.</text>
</comment>
<keyword evidence="2" id="KW-0132">Cell division</keyword>
<evidence type="ECO:0000256" key="5">
    <source>
        <dbReference type="RuleBase" id="RU000383"/>
    </source>
</evidence>
<evidence type="ECO:0000256" key="2">
    <source>
        <dbReference type="ARBA" id="ARBA00022618"/>
    </source>
</evidence>
<sequence>MKQKKMEHSDSVSSFTLSNLLCQEKEACFDEDVVEDVFLTLNNFNLSESEDEYIEMLVERESSFGTKIHGSSSDDCFTTLGNWLKCARLDAIRWILKTRAFFGFRYHTAYLSVTYFDRFLSKRVIDCGKSWAIPLLSVTCLSLAAKMEEYRAPALSEFEAEEYKFESKMIQKMELLVLNTLQWRLSSITPFDYLHYFLNKFCDKKSQSNRIASRAVELIFAMTKDTELNSMDHRPSVITAAAVLAALDHRLTRKTVELKMSLISSYGSLENELEMGKSKMPKLANSPDESPIYSNPADVFEDLCYKSVVGSKRRRLSFNDCDQNCGKPNEKRLR</sequence>
<dbReference type="InterPro" id="IPR048258">
    <property type="entry name" value="Cyclins_cyclin-box"/>
</dbReference>
<evidence type="ECO:0000256" key="3">
    <source>
        <dbReference type="ARBA" id="ARBA00023127"/>
    </source>
</evidence>